<dbReference type="PROSITE" id="PS50885">
    <property type="entry name" value="HAMP"/>
    <property type="match status" value="1"/>
</dbReference>
<feature type="transmembrane region" description="Helical" evidence="11">
    <location>
        <begin position="170"/>
        <end position="193"/>
    </location>
</feature>
<keyword evidence="9" id="KW-0902">Two-component regulatory system</keyword>
<evidence type="ECO:0000256" key="8">
    <source>
        <dbReference type="ARBA" id="ARBA00022989"/>
    </source>
</evidence>
<evidence type="ECO:0000256" key="4">
    <source>
        <dbReference type="ARBA" id="ARBA00022553"/>
    </source>
</evidence>
<dbReference type="Pfam" id="PF00512">
    <property type="entry name" value="HisKA"/>
    <property type="match status" value="1"/>
</dbReference>
<dbReference type="Pfam" id="PF08521">
    <property type="entry name" value="2CSK_N"/>
    <property type="match status" value="1"/>
</dbReference>
<keyword evidence="6 11" id="KW-0812">Transmembrane</keyword>
<dbReference type="PANTHER" id="PTHR45436">
    <property type="entry name" value="SENSOR HISTIDINE KINASE YKOH"/>
    <property type="match status" value="1"/>
</dbReference>
<keyword evidence="8 11" id="KW-1133">Transmembrane helix</keyword>
<dbReference type="Gene3D" id="1.10.287.130">
    <property type="match status" value="1"/>
</dbReference>
<comment type="catalytic activity">
    <reaction evidence="1">
        <text>ATP + protein L-histidine = ADP + protein N-phospho-L-histidine.</text>
        <dbReference type="EC" id="2.7.13.3"/>
    </reaction>
</comment>
<keyword evidence="15" id="KW-1185">Reference proteome</keyword>
<evidence type="ECO:0000256" key="11">
    <source>
        <dbReference type="SAM" id="Phobius"/>
    </source>
</evidence>
<dbReference type="InterPro" id="IPR050428">
    <property type="entry name" value="TCS_sensor_his_kinase"/>
</dbReference>
<name>A0ABS9AN85_9GAMM</name>
<gene>
    <name evidence="14" type="ORF">HOP59_03630</name>
</gene>
<dbReference type="InterPro" id="IPR003661">
    <property type="entry name" value="HisK_dim/P_dom"/>
</dbReference>
<dbReference type="Gene3D" id="3.30.565.10">
    <property type="entry name" value="Histidine kinase-like ATPase, C-terminal domain"/>
    <property type="match status" value="1"/>
</dbReference>
<feature type="domain" description="Histidine kinase" evidence="12">
    <location>
        <begin position="253"/>
        <end position="469"/>
    </location>
</feature>
<evidence type="ECO:0000256" key="7">
    <source>
        <dbReference type="ARBA" id="ARBA00022777"/>
    </source>
</evidence>
<accession>A0ABS9AN85</accession>
<dbReference type="InterPro" id="IPR036097">
    <property type="entry name" value="HisK_dim/P_sf"/>
</dbReference>
<dbReference type="EC" id="2.7.13.3" evidence="3"/>
<dbReference type="GO" id="GO:0016301">
    <property type="term" value="F:kinase activity"/>
    <property type="evidence" value="ECO:0007669"/>
    <property type="project" value="UniProtKB-KW"/>
</dbReference>
<reference evidence="14 15" key="1">
    <citation type="journal article" date="2021" name="Front. Microbiol.">
        <title>Aerobic Denitrification and Heterotrophic Sulfur Oxidation in the Genus Halomonas Revealed by Six Novel Species Characterizations and Genome-Based Analysis.</title>
        <authorList>
            <person name="Wang L."/>
            <person name="Shao Z."/>
        </authorList>
    </citation>
    <scope>NUCLEOTIDE SEQUENCE [LARGE SCALE GENOMIC DNA]</scope>
    <source>
        <strain evidence="14 15">MCCC 1A11058</strain>
    </source>
</reference>
<keyword evidence="5" id="KW-0808">Transferase</keyword>
<dbReference type="InterPro" id="IPR036890">
    <property type="entry name" value="HATPase_C_sf"/>
</dbReference>
<dbReference type="Proteomes" id="UP001320272">
    <property type="component" value="Unassembled WGS sequence"/>
</dbReference>
<keyword evidence="4" id="KW-0597">Phosphoprotein</keyword>
<evidence type="ECO:0000259" key="13">
    <source>
        <dbReference type="PROSITE" id="PS50885"/>
    </source>
</evidence>
<dbReference type="PRINTS" id="PR00344">
    <property type="entry name" value="BCTRLSENSOR"/>
</dbReference>
<keyword evidence="10 11" id="KW-0472">Membrane</keyword>
<dbReference type="Pfam" id="PF02518">
    <property type="entry name" value="HATPase_c"/>
    <property type="match status" value="1"/>
</dbReference>
<feature type="domain" description="HAMP" evidence="13">
    <location>
        <begin position="194"/>
        <end position="245"/>
    </location>
</feature>
<feature type="transmembrane region" description="Helical" evidence="11">
    <location>
        <begin position="12"/>
        <end position="31"/>
    </location>
</feature>
<protein>
    <recommendedName>
        <fullName evidence="3">histidine kinase</fullName>
        <ecNumber evidence="3">2.7.13.3</ecNumber>
    </recommendedName>
</protein>
<evidence type="ECO:0000256" key="5">
    <source>
        <dbReference type="ARBA" id="ARBA00022679"/>
    </source>
</evidence>
<proteinExistence type="predicted"/>
<evidence type="ECO:0000256" key="6">
    <source>
        <dbReference type="ARBA" id="ARBA00022692"/>
    </source>
</evidence>
<keyword evidence="7 14" id="KW-0418">Kinase</keyword>
<comment type="subcellular location">
    <subcellularLocation>
        <location evidence="2">Membrane</location>
    </subcellularLocation>
</comment>
<organism evidence="14 15">
    <name type="scientific">Billgrantia aerodenitrificans</name>
    <dbReference type="NCBI Taxonomy" id="2733483"/>
    <lineage>
        <taxon>Bacteria</taxon>
        <taxon>Pseudomonadati</taxon>
        <taxon>Pseudomonadota</taxon>
        <taxon>Gammaproteobacteria</taxon>
        <taxon>Oceanospirillales</taxon>
        <taxon>Halomonadaceae</taxon>
        <taxon>Billgrantia</taxon>
    </lineage>
</organism>
<dbReference type="InterPro" id="IPR003660">
    <property type="entry name" value="HAMP_dom"/>
</dbReference>
<dbReference type="SUPFAM" id="SSF47384">
    <property type="entry name" value="Homodimeric domain of signal transducing histidine kinase"/>
    <property type="match status" value="1"/>
</dbReference>
<dbReference type="CDD" id="cd00082">
    <property type="entry name" value="HisKA"/>
    <property type="match status" value="1"/>
</dbReference>
<evidence type="ECO:0000256" key="10">
    <source>
        <dbReference type="ARBA" id="ARBA00023136"/>
    </source>
</evidence>
<dbReference type="PROSITE" id="PS50109">
    <property type="entry name" value="HIS_KIN"/>
    <property type="match status" value="1"/>
</dbReference>
<sequence>MARGVTSIRRQLVYLSLLLLVTSTLAAYLGAKAYGDRAARISFDRLMLGSILQMAESISLLDGEVVIDLPSSAFGILAMAQDDRAFYGIFGPDNQRLTGYDDLPMPPSDATRISANPDMPVQLYYYDNYRGERVRFLTIRKPLIEDDRATEVAITVGQTLRARQALADEISLLVLQFVIAFTCVGLLLLVFGIRKILAPLRQLKLAIAERSPVDIQPLRIPVPREIEPLLDTINHYMAQLDSTLKRLERFTAEAAHQIRTPLAGLKSQAENALEESEATIRHQQLLQVVTSANLLANTVNQLLNQATLAHRFQSEPRIWVSLNEVVESCCRELVVWALGQQVEIAYLSEGEFRLKGDDFALRQMLRNLIENAVKYSSAGDIVEVAIEAGKGASPGSAVLLIRDQGPGIPDAEKERVFERFYRAQDNAHPGSGIGLAIAREVAEHHYARLRLRDNVPKGLIVEVSFYPPTVQAV</sequence>
<dbReference type="PANTHER" id="PTHR45436:SF1">
    <property type="entry name" value="SENSOR PROTEIN QSEC"/>
    <property type="match status" value="1"/>
</dbReference>
<evidence type="ECO:0000259" key="12">
    <source>
        <dbReference type="PROSITE" id="PS50109"/>
    </source>
</evidence>
<dbReference type="EMBL" id="JABFTV010000002">
    <property type="protein sequence ID" value="MCE8023214.1"/>
    <property type="molecule type" value="Genomic_DNA"/>
</dbReference>
<evidence type="ECO:0000313" key="14">
    <source>
        <dbReference type="EMBL" id="MCE8023214.1"/>
    </source>
</evidence>
<evidence type="ECO:0000256" key="1">
    <source>
        <dbReference type="ARBA" id="ARBA00000085"/>
    </source>
</evidence>
<dbReference type="InterPro" id="IPR005467">
    <property type="entry name" value="His_kinase_dom"/>
</dbReference>
<evidence type="ECO:0000313" key="15">
    <source>
        <dbReference type="Proteomes" id="UP001320272"/>
    </source>
</evidence>
<dbReference type="InterPro" id="IPR013727">
    <property type="entry name" value="2CSK_N"/>
</dbReference>
<dbReference type="SUPFAM" id="SSF55874">
    <property type="entry name" value="ATPase domain of HSP90 chaperone/DNA topoisomerase II/histidine kinase"/>
    <property type="match status" value="1"/>
</dbReference>
<evidence type="ECO:0000256" key="3">
    <source>
        <dbReference type="ARBA" id="ARBA00012438"/>
    </source>
</evidence>
<dbReference type="InterPro" id="IPR003594">
    <property type="entry name" value="HATPase_dom"/>
</dbReference>
<dbReference type="SMART" id="SM00387">
    <property type="entry name" value="HATPase_c"/>
    <property type="match status" value="1"/>
</dbReference>
<evidence type="ECO:0000256" key="9">
    <source>
        <dbReference type="ARBA" id="ARBA00023012"/>
    </source>
</evidence>
<comment type="caution">
    <text evidence="14">The sequence shown here is derived from an EMBL/GenBank/DDBJ whole genome shotgun (WGS) entry which is preliminary data.</text>
</comment>
<evidence type="ECO:0000256" key="2">
    <source>
        <dbReference type="ARBA" id="ARBA00004370"/>
    </source>
</evidence>
<dbReference type="InterPro" id="IPR004358">
    <property type="entry name" value="Sig_transdc_His_kin-like_C"/>
</dbReference>
<dbReference type="SMART" id="SM00388">
    <property type="entry name" value="HisKA"/>
    <property type="match status" value="1"/>
</dbReference>